<dbReference type="InterPro" id="IPR014710">
    <property type="entry name" value="RmlC-like_jellyroll"/>
</dbReference>
<comment type="caution">
    <text evidence="3">The sequence shown here is derived from an EMBL/GenBank/DDBJ whole genome shotgun (WGS) entry which is preliminary data.</text>
</comment>
<dbReference type="AlphaFoldDB" id="A0ABD1YA15"/>
<dbReference type="InterPro" id="IPR013096">
    <property type="entry name" value="Cupin_2"/>
</dbReference>
<dbReference type="SUPFAM" id="SSF51182">
    <property type="entry name" value="RmlC-like cupins"/>
    <property type="match status" value="1"/>
</dbReference>
<evidence type="ECO:0000313" key="4">
    <source>
        <dbReference type="Proteomes" id="UP001605036"/>
    </source>
</evidence>
<evidence type="ECO:0000259" key="2">
    <source>
        <dbReference type="Pfam" id="PF07883"/>
    </source>
</evidence>
<dbReference type="EMBL" id="JBHFFA010000006">
    <property type="protein sequence ID" value="KAL2623545.1"/>
    <property type="molecule type" value="Genomic_DNA"/>
</dbReference>
<accession>A0ABD1YA15</accession>
<reference evidence="3 4" key="1">
    <citation type="submission" date="2024-09" db="EMBL/GenBank/DDBJ databases">
        <title>Chromosome-scale assembly of Riccia fluitans.</title>
        <authorList>
            <person name="Paukszto L."/>
            <person name="Sawicki J."/>
            <person name="Karawczyk K."/>
            <person name="Piernik-Szablinska J."/>
            <person name="Szczecinska M."/>
            <person name="Mazdziarz M."/>
        </authorList>
    </citation>
    <scope>NUCLEOTIDE SEQUENCE [LARGE SCALE GENOMIC DNA]</scope>
    <source>
        <strain evidence="3">Rf_01</strain>
        <tissue evidence="3">Aerial parts of the thallus</tissue>
    </source>
</reference>
<feature type="signal peptide" evidence="1">
    <location>
        <begin position="1"/>
        <end position="23"/>
    </location>
</feature>
<dbReference type="Gene3D" id="2.60.120.10">
    <property type="entry name" value="Jelly Rolls"/>
    <property type="match status" value="1"/>
</dbReference>
<gene>
    <name evidence="3" type="ORF">R1flu_003750</name>
</gene>
<evidence type="ECO:0000256" key="1">
    <source>
        <dbReference type="SAM" id="SignalP"/>
    </source>
</evidence>
<name>A0ABD1YA15_9MARC</name>
<keyword evidence="4" id="KW-1185">Reference proteome</keyword>
<dbReference type="InterPro" id="IPR011051">
    <property type="entry name" value="RmlC_Cupin_sf"/>
</dbReference>
<keyword evidence="1" id="KW-0732">Signal</keyword>
<dbReference type="PANTHER" id="PTHR36440">
    <property type="entry name" value="PUTATIVE (AFU_ORTHOLOGUE AFUA_8G07350)-RELATED"/>
    <property type="match status" value="1"/>
</dbReference>
<dbReference type="Pfam" id="PF07883">
    <property type="entry name" value="Cupin_2"/>
    <property type="match status" value="1"/>
</dbReference>
<dbReference type="InterPro" id="IPR053146">
    <property type="entry name" value="QDO-like"/>
</dbReference>
<protein>
    <recommendedName>
        <fullName evidence="2">Cupin type-2 domain-containing protein</fullName>
    </recommendedName>
</protein>
<feature type="domain" description="Cupin type-2" evidence="2">
    <location>
        <begin position="86"/>
        <end position="153"/>
    </location>
</feature>
<dbReference type="PANTHER" id="PTHR36440:SF1">
    <property type="entry name" value="PUTATIVE (AFU_ORTHOLOGUE AFUA_8G07350)-RELATED"/>
    <property type="match status" value="1"/>
</dbReference>
<evidence type="ECO:0000313" key="3">
    <source>
        <dbReference type="EMBL" id="KAL2623545.1"/>
    </source>
</evidence>
<feature type="chain" id="PRO_5044850326" description="Cupin type-2 domain-containing protein" evidence="1">
    <location>
        <begin position="24"/>
        <end position="211"/>
    </location>
</feature>
<sequence length="211" mass="23108">MRDCQALTVRVLFIISVFQRSYSSGEGSYSTGKNSQLGVDMDFSVDNSLGLTLPDRTTQVWAFGVLVTMRLLGHQTGGTISSFEDEVLPGASAPFHYHTKEDETFIMLEGNLTWIAGEKEHAVSNGAALFIPRGTPHSFRNDSGKKARMLVIYTPAGQEQWFLDVGKPVEDPEKPPEVTPEDMKAAVKLGVEQYGMVFLPPKAAPAAKDEL</sequence>
<dbReference type="Proteomes" id="UP001605036">
    <property type="component" value="Unassembled WGS sequence"/>
</dbReference>
<proteinExistence type="predicted"/>
<organism evidence="3 4">
    <name type="scientific">Riccia fluitans</name>
    <dbReference type="NCBI Taxonomy" id="41844"/>
    <lineage>
        <taxon>Eukaryota</taxon>
        <taxon>Viridiplantae</taxon>
        <taxon>Streptophyta</taxon>
        <taxon>Embryophyta</taxon>
        <taxon>Marchantiophyta</taxon>
        <taxon>Marchantiopsida</taxon>
        <taxon>Marchantiidae</taxon>
        <taxon>Marchantiales</taxon>
        <taxon>Ricciaceae</taxon>
        <taxon>Riccia</taxon>
    </lineage>
</organism>